<dbReference type="InterPro" id="IPR011638">
    <property type="entry name" value="PTS_EIIBC_GUT_C"/>
</dbReference>
<dbReference type="GO" id="GO:0009401">
    <property type="term" value="P:phosphoenolpyruvate-dependent sugar phosphotransferase system"/>
    <property type="evidence" value="ECO:0007669"/>
    <property type="project" value="InterPro"/>
</dbReference>
<feature type="domain" description="PTS EIIB type-5" evidence="3">
    <location>
        <begin position="5"/>
        <end position="230"/>
    </location>
</feature>
<evidence type="ECO:0000256" key="2">
    <source>
        <dbReference type="SAM" id="Phobius"/>
    </source>
</evidence>
<name>A0A422M8W1_LACPA</name>
<dbReference type="RefSeq" id="WP_049144864.1">
    <property type="nucleotide sequence ID" value="NZ_CBDBYF010000001.1"/>
</dbReference>
<keyword evidence="2" id="KW-0812">Transmembrane</keyword>
<proteinExistence type="predicted"/>
<dbReference type="Pfam" id="PF03612">
    <property type="entry name" value="EIIBC-GUT_N"/>
    <property type="match status" value="2"/>
</dbReference>
<keyword evidence="2" id="KW-0472">Membrane</keyword>
<evidence type="ECO:0000259" key="3">
    <source>
        <dbReference type="PROSITE" id="PS51102"/>
    </source>
</evidence>
<dbReference type="PROSITE" id="PS51102">
    <property type="entry name" value="PTS_EIIB_TYPE_5"/>
    <property type="match status" value="1"/>
</dbReference>
<reference evidence="4 5" key="1">
    <citation type="journal article" date="2018" name="Front. Microbiol.">
        <title>Conversion of Methionine to Cysteine in Lactobacillus paracasei Depends on the Highly Mobile cysK-ctl-cysE Gene Cluster.</title>
        <authorList>
            <person name="Wuthrich D."/>
            <person name="Irmler S."/>
            <person name="Berthoud H."/>
            <person name="Guggenbuhl B."/>
            <person name="Eugster E."/>
            <person name="Bruggmann R."/>
        </authorList>
    </citation>
    <scope>NUCLEOTIDE SEQUENCE [LARGE SCALE GENOMIC DNA]</scope>
    <source>
        <strain evidence="4 5">FAM18157</strain>
    </source>
</reference>
<evidence type="ECO:0000256" key="1">
    <source>
        <dbReference type="PROSITE-ProRule" id="PRU00425"/>
    </source>
</evidence>
<sequence>MADQKWHSIQVVKGPGGYGGPLTITPTEQKHKFIYVTGGNRPAIVDKIVELTGMEAVDGFKTSIPEDETAVAIIDCGGTLRCGIYPKKNIPTINVLPTGKSGPLAKYIVPKLYVSNVGVNQITALPDDAVPDQSLNGVPFDQRGEAGKQHAALAASAASQATAIETQTTTAKDQEAADAREAKFDTNKTITAQMKKPNFIARIGIGAGKVIATFNQAAKDSVQTMLNTVIPFMAFVALLIGIIQGSGLGSWFAKLMTPLAGNVFGLIVIGFICSLPFLSPILGPGAVIAQVIGTLIGVEIGRGNIQPQYALPALFAINTQNAADFIPVGLGLEEADSKTVEVGVVSVLYSRFLNGVPRVVVAWLASFGLYAK</sequence>
<gene>
    <name evidence="4" type="ORF">FAM18157_00173</name>
</gene>
<evidence type="ECO:0000313" key="4">
    <source>
        <dbReference type="EMBL" id="RND84529.1"/>
    </source>
</evidence>
<dbReference type="PANTHER" id="PTHR39427">
    <property type="match status" value="1"/>
</dbReference>
<dbReference type="Proteomes" id="UP000284716">
    <property type="component" value="Unassembled WGS sequence"/>
</dbReference>
<dbReference type="GO" id="GO:0005886">
    <property type="term" value="C:plasma membrane"/>
    <property type="evidence" value="ECO:0007669"/>
    <property type="project" value="TreeGrafter"/>
</dbReference>
<keyword evidence="4" id="KW-0808">Transferase</keyword>
<organism evidence="4 5">
    <name type="scientific">Lacticaseibacillus paracasei</name>
    <name type="common">Lactobacillus paracasei</name>
    <dbReference type="NCBI Taxonomy" id="1597"/>
    <lineage>
        <taxon>Bacteria</taxon>
        <taxon>Bacillati</taxon>
        <taxon>Bacillota</taxon>
        <taxon>Bacilli</taxon>
        <taxon>Lactobacillales</taxon>
        <taxon>Lactobacillaceae</taxon>
        <taxon>Lacticaseibacillus</taxon>
    </lineage>
</organism>
<dbReference type="PANTHER" id="PTHR39427:SF1">
    <property type="entry name" value="PTS SYSTEM GLUCITOL_SORBITOL-SPECIFIC EIIB COMPONENT"/>
    <property type="match status" value="1"/>
</dbReference>
<feature type="modified residue" description="Phosphocysteine; by EIIA" evidence="1">
    <location>
        <position position="76"/>
    </location>
</feature>
<keyword evidence="2" id="KW-1133">Transmembrane helix</keyword>
<dbReference type="InterPro" id="IPR004702">
    <property type="entry name" value="PTS_sorb_EIIBC"/>
</dbReference>
<dbReference type="Pfam" id="PF07663">
    <property type="entry name" value="EIIBC-GUT_C"/>
    <property type="match status" value="1"/>
</dbReference>
<feature type="transmembrane region" description="Helical" evidence="2">
    <location>
        <begin position="259"/>
        <end position="278"/>
    </location>
</feature>
<dbReference type="InterPro" id="IPR011618">
    <property type="entry name" value="PTS_EIIBC_GUT_N"/>
</dbReference>
<dbReference type="AlphaFoldDB" id="A0A422M8W1"/>
<evidence type="ECO:0000313" key="5">
    <source>
        <dbReference type="Proteomes" id="UP000284716"/>
    </source>
</evidence>
<comment type="caution">
    <text evidence="4">The sequence shown here is derived from an EMBL/GenBank/DDBJ whole genome shotgun (WGS) entry which is preliminary data.</text>
</comment>
<protein>
    <submittedName>
        <fullName evidence="4">Glucitol/sorbitol-specific phosphotransferase enzyme IIB component</fullName>
    </submittedName>
</protein>
<dbReference type="EMBL" id="LKFS01000015">
    <property type="protein sequence ID" value="RND84529.1"/>
    <property type="molecule type" value="Genomic_DNA"/>
</dbReference>
<feature type="transmembrane region" description="Helical" evidence="2">
    <location>
        <begin position="229"/>
        <end position="253"/>
    </location>
</feature>
<accession>A0A422M8W1</accession>
<dbReference type="GO" id="GO:0008982">
    <property type="term" value="F:protein-N(PI)-phosphohistidine-sugar phosphotransferase activity"/>
    <property type="evidence" value="ECO:0007669"/>
    <property type="project" value="InterPro"/>
</dbReference>